<evidence type="ECO:0000256" key="1">
    <source>
        <dbReference type="ARBA" id="ARBA00023002"/>
    </source>
</evidence>
<sequence>MQSLILQEPGRFEWTDTSEPDCRADEALVLVRRCGVCGTDIHAYAGKQPFFSYPRRLGHELAVEILAAPSNSGLAKGDHCAVEAYDFCGVCPACRAGKTNCCHRLSVLGVHVDGGHTIRMAIPTKYLHKSDSLDWDQLALVEPLVIGAHAVERASITPHDRVVILGMGPIGLATALFAKASKCNLTCIDLNADRLSFATETMNLGTPIRGGDGRKERLIEHLGQLPNVIIDATGNQRSMDGCFDLAEHGGRIVFVGLFIGDLTIHDPNFHRRELTLLASRAGTSESFADVIRQMENGSVDALPLITHRIAFAELADRLPTIHQEPRLVKAMIDFE</sequence>
<proteinExistence type="predicted"/>
<dbReference type="InterPro" id="IPR013149">
    <property type="entry name" value="ADH-like_C"/>
</dbReference>
<dbReference type="EC" id="1.1.1.-" evidence="4"/>
<evidence type="ECO:0000313" key="5">
    <source>
        <dbReference type="Proteomes" id="UP000315010"/>
    </source>
</evidence>
<dbReference type="AlphaFoldDB" id="A0A5C5Z584"/>
<reference evidence="4 5" key="1">
    <citation type="submission" date="2019-02" db="EMBL/GenBank/DDBJ databases">
        <title>Deep-cultivation of Planctomycetes and their phenomic and genomic characterization uncovers novel biology.</title>
        <authorList>
            <person name="Wiegand S."/>
            <person name="Jogler M."/>
            <person name="Boedeker C."/>
            <person name="Pinto D."/>
            <person name="Vollmers J."/>
            <person name="Rivas-Marin E."/>
            <person name="Kohn T."/>
            <person name="Peeters S.H."/>
            <person name="Heuer A."/>
            <person name="Rast P."/>
            <person name="Oberbeckmann S."/>
            <person name="Bunk B."/>
            <person name="Jeske O."/>
            <person name="Meyerdierks A."/>
            <person name="Storesund J.E."/>
            <person name="Kallscheuer N."/>
            <person name="Luecker S."/>
            <person name="Lage O.M."/>
            <person name="Pohl T."/>
            <person name="Merkel B.J."/>
            <person name="Hornburger P."/>
            <person name="Mueller R.-W."/>
            <person name="Bruemmer F."/>
            <person name="Labrenz M."/>
            <person name="Spormann A.M."/>
            <person name="Op Den Camp H."/>
            <person name="Overmann J."/>
            <person name="Amann R."/>
            <person name="Jetten M.S.M."/>
            <person name="Mascher T."/>
            <person name="Medema M.H."/>
            <person name="Devos D.P."/>
            <person name="Kaster A.-K."/>
            <person name="Ovreas L."/>
            <person name="Rohde M."/>
            <person name="Galperin M.Y."/>
            <person name="Jogler C."/>
        </authorList>
    </citation>
    <scope>NUCLEOTIDE SEQUENCE [LARGE SCALE GENOMIC DNA]</scope>
    <source>
        <strain evidence="4 5">CA13</strain>
    </source>
</reference>
<gene>
    <name evidence="4" type="primary">yjjN_1</name>
    <name evidence="4" type="ORF">CA13_40120</name>
</gene>
<name>A0A5C5Z584_9BACT</name>
<dbReference type="Proteomes" id="UP000315010">
    <property type="component" value="Unassembled WGS sequence"/>
</dbReference>
<organism evidence="4 5">
    <name type="scientific">Novipirellula herctigrandis</name>
    <dbReference type="NCBI Taxonomy" id="2527986"/>
    <lineage>
        <taxon>Bacteria</taxon>
        <taxon>Pseudomonadati</taxon>
        <taxon>Planctomycetota</taxon>
        <taxon>Planctomycetia</taxon>
        <taxon>Pirellulales</taxon>
        <taxon>Pirellulaceae</taxon>
        <taxon>Novipirellula</taxon>
    </lineage>
</organism>
<protein>
    <submittedName>
        <fullName evidence="4">Putative L-galactonate oxidoreductase</fullName>
        <ecNumber evidence="4">1.1.1.-</ecNumber>
    </submittedName>
</protein>
<dbReference type="OrthoDB" id="239596at2"/>
<evidence type="ECO:0000259" key="2">
    <source>
        <dbReference type="Pfam" id="PF00107"/>
    </source>
</evidence>
<dbReference type="RefSeq" id="WP_146399106.1">
    <property type="nucleotide sequence ID" value="NZ_SJPJ01000001.1"/>
</dbReference>
<feature type="domain" description="Alcohol dehydrogenase-like N-terminal" evidence="3">
    <location>
        <begin position="24"/>
        <end position="129"/>
    </location>
</feature>
<dbReference type="CDD" id="cd08261">
    <property type="entry name" value="Zn_ADH7"/>
    <property type="match status" value="1"/>
</dbReference>
<dbReference type="InterPro" id="IPR011032">
    <property type="entry name" value="GroES-like_sf"/>
</dbReference>
<dbReference type="Gene3D" id="3.40.50.720">
    <property type="entry name" value="NAD(P)-binding Rossmann-like Domain"/>
    <property type="match status" value="1"/>
</dbReference>
<keyword evidence="1 4" id="KW-0560">Oxidoreductase</keyword>
<accession>A0A5C5Z584</accession>
<dbReference type="PANTHER" id="PTHR43401:SF3">
    <property type="entry name" value="L-GALACTONATE-5-DEHYDROGENASE"/>
    <property type="match status" value="1"/>
</dbReference>
<dbReference type="Pfam" id="PF08240">
    <property type="entry name" value="ADH_N"/>
    <property type="match status" value="1"/>
</dbReference>
<dbReference type="Pfam" id="PF00107">
    <property type="entry name" value="ADH_zinc_N"/>
    <property type="match status" value="1"/>
</dbReference>
<dbReference type="Gene3D" id="3.90.180.10">
    <property type="entry name" value="Medium-chain alcohol dehydrogenases, catalytic domain"/>
    <property type="match status" value="1"/>
</dbReference>
<evidence type="ECO:0000313" key="4">
    <source>
        <dbReference type="EMBL" id="TWT82549.1"/>
    </source>
</evidence>
<dbReference type="PANTHER" id="PTHR43401">
    <property type="entry name" value="L-THREONINE 3-DEHYDROGENASE"/>
    <property type="match status" value="1"/>
</dbReference>
<comment type="caution">
    <text evidence="4">The sequence shown here is derived from an EMBL/GenBank/DDBJ whole genome shotgun (WGS) entry which is preliminary data.</text>
</comment>
<dbReference type="InterPro" id="IPR013154">
    <property type="entry name" value="ADH-like_N"/>
</dbReference>
<dbReference type="GO" id="GO:0016491">
    <property type="term" value="F:oxidoreductase activity"/>
    <property type="evidence" value="ECO:0007669"/>
    <property type="project" value="UniProtKB-KW"/>
</dbReference>
<feature type="domain" description="Alcohol dehydrogenase-like C-terminal" evidence="2">
    <location>
        <begin position="169"/>
        <end position="295"/>
    </location>
</feature>
<keyword evidence="5" id="KW-1185">Reference proteome</keyword>
<dbReference type="SUPFAM" id="SSF51735">
    <property type="entry name" value="NAD(P)-binding Rossmann-fold domains"/>
    <property type="match status" value="1"/>
</dbReference>
<dbReference type="SUPFAM" id="SSF50129">
    <property type="entry name" value="GroES-like"/>
    <property type="match status" value="1"/>
</dbReference>
<dbReference type="InterPro" id="IPR036291">
    <property type="entry name" value="NAD(P)-bd_dom_sf"/>
</dbReference>
<dbReference type="InterPro" id="IPR050129">
    <property type="entry name" value="Zn_alcohol_dh"/>
</dbReference>
<evidence type="ECO:0000259" key="3">
    <source>
        <dbReference type="Pfam" id="PF08240"/>
    </source>
</evidence>
<dbReference type="EMBL" id="SJPJ01000001">
    <property type="protein sequence ID" value="TWT82549.1"/>
    <property type="molecule type" value="Genomic_DNA"/>
</dbReference>